<organism evidence="2 3">
    <name type="scientific">Subdoligranulum variabile DSM 15176</name>
    <dbReference type="NCBI Taxonomy" id="411471"/>
    <lineage>
        <taxon>Bacteria</taxon>
        <taxon>Bacillati</taxon>
        <taxon>Bacillota</taxon>
        <taxon>Clostridia</taxon>
        <taxon>Eubacteriales</taxon>
        <taxon>Oscillospiraceae</taxon>
        <taxon>Subdoligranulum</taxon>
    </lineage>
</organism>
<dbReference type="STRING" id="411471.SUBVAR_06491"/>
<keyword evidence="3" id="KW-1185">Reference proteome</keyword>
<gene>
    <name evidence="2" type="ORF">SUBVAR_06491</name>
</gene>
<dbReference type="RefSeq" id="WP_007047854.1">
    <property type="nucleotide sequence ID" value="NZ_GG704769.1"/>
</dbReference>
<dbReference type="EMBL" id="ACBY02000030">
    <property type="protein sequence ID" value="EFB75216.1"/>
    <property type="molecule type" value="Genomic_DNA"/>
</dbReference>
<reference evidence="2" key="1">
    <citation type="submission" date="2009-12" db="EMBL/GenBank/DDBJ databases">
        <authorList>
            <person name="Weinstock G."/>
            <person name="Sodergren E."/>
            <person name="Clifton S."/>
            <person name="Fulton L."/>
            <person name="Fulton B."/>
            <person name="Courtney L."/>
            <person name="Fronick C."/>
            <person name="Harrison M."/>
            <person name="Strong C."/>
            <person name="Farmer C."/>
            <person name="Delahaunty K."/>
            <person name="Markovic C."/>
            <person name="Hall O."/>
            <person name="Minx P."/>
            <person name="Tomlinson C."/>
            <person name="Mitreva M."/>
            <person name="Nelson J."/>
            <person name="Hou S."/>
            <person name="Wollam A."/>
            <person name="Pepin K.H."/>
            <person name="Johnson M."/>
            <person name="Bhonagiri V."/>
            <person name="Nash W.E."/>
            <person name="Warren W."/>
            <person name="Chinwalla A."/>
            <person name="Mardis E.R."/>
            <person name="Wilson R.K."/>
        </authorList>
    </citation>
    <scope>NUCLEOTIDE SEQUENCE [LARGE SCALE GENOMIC DNA]</scope>
    <source>
        <strain evidence="2">DSM 15176</strain>
    </source>
</reference>
<name>D1PQ24_9FIRM</name>
<dbReference type="HOGENOM" id="CLU_056544_0_0_9"/>
<proteinExistence type="predicted"/>
<evidence type="ECO:0000313" key="3">
    <source>
        <dbReference type="Proteomes" id="UP000003438"/>
    </source>
</evidence>
<comment type="caution">
    <text evidence="2">The sequence shown here is derived from an EMBL/GenBank/DDBJ whole genome shotgun (WGS) entry which is preliminary data.</text>
</comment>
<dbReference type="SUPFAM" id="SSF82171">
    <property type="entry name" value="DPP6 N-terminal domain-like"/>
    <property type="match status" value="1"/>
</dbReference>
<dbReference type="AlphaFoldDB" id="D1PQ24"/>
<protein>
    <recommendedName>
        <fullName evidence="4">Lipoprotein</fullName>
    </recommendedName>
</protein>
<accession>D1PQ24</accession>
<sequence>MKKKIGFFALLALAVSLTACTPAASAPESEAAVTTTAEAAPAAEPAENAVAGTLRNLGAKDPADGYYQLDTIQQPDKTYHGILRKVDFATARMTQLCDVGNIEQLGTYFAWGENLCYETWPSPSEAEFHIYTPADGSERIISLESDLSPSFADDQYVYLNRYADPFLSLERMDLNTGDIQPIKTPDLISTIYDTDGQRLLVARLISEIPLESLWDEEEQYEAAMQNATVQYAWWDLATGALETVLEEPFHGEKDENGNEITRIYLGHNGDSLFFYRGVITGQSSTQNRVERCALDGSGNEEVPFDLPADFGVPGTVNCGGEIRWLVITGEEGILVYDAATGQSQEVSGGAEAPWPLLLTEDGQVLVSLMEKEEKSDVCYRLIPEGDYLAGNFTGTDVVPAEE</sequence>
<feature type="signal peptide" evidence="1">
    <location>
        <begin position="1"/>
        <end position="25"/>
    </location>
</feature>
<evidence type="ECO:0008006" key="4">
    <source>
        <dbReference type="Google" id="ProtNLM"/>
    </source>
</evidence>
<evidence type="ECO:0000313" key="2">
    <source>
        <dbReference type="EMBL" id="EFB75216.1"/>
    </source>
</evidence>
<dbReference type="Proteomes" id="UP000003438">
    <property type="component" value="Unassembled WGS sequence"/>
</dbReference>
<evidence type="ECO:0000256" key="1">
    <source>
        <dbReference type="SAM" id="SignalP"/>
    </source>
</evidence>
<dbReference type="PROSITE" id="PS51257">
    <property type="entry name" value="PROKAR_LIPOPROTEIN"/>
    <property type="match status" value="1"/>
</dbReference>
<feature type="chain" id="PRO_5003026510" description="Lipoprotein" evidence="1">
    <location>
        <begin position="26"/>
        <end position="402"/>
    </location>
</feature>
<keyword evidence="1" id="KW-0732">Signal</keyword>